<evidence type="ECO:0000313" key="2">
    <source>
        <dbReference type="EMBL" id="KAE8237807.1"/>
    </source>
</evidence>
<proteinExistence type="predicted"/>
<gene>
    <name evidence="2" type="ORF">A4X03_0g9032</name>
</gene>
<evidence type="ECO:0000313" key="3">
    <source>
        <dbReference type="Proteomes" id="UP000077671"/>
    </source>
</evidence>
<reference evidence="2" key="1">
    <citation type="submission" date="2016-04" db="EMBL/GenBank/DDBJ databases">
        <authorList>
            <person name="Nguyen H.D."/>
            <person name="Kesanakurti P."/>
            <person name="Cullis J."/>
            <person name="Levesque C.A."/>
            <person name="Hambleton S."/>
        </authorList>
    </citation>
    <scope>NUCLEOTIDE SEQUENCE</scope>
    <source>
        <strain evidence="2">DAOMC 238032</strain>
    </source>
</reference>
<organism evidence="2 3">
    <name type="scientific">Tilletia caries</name>
    <name type="common">wheat bunt fungus</name>
    <dbReference type="NCBI Taxonomy" id="13290"/>
    <lineage>
        <taxon>Eukaryota</taxon>
        <taxon>Fungi</taxon>
        <taxon>Dikarya</taxon>
        <taxon>Basidiomycota</taxon>
        <taxon>Ustilaginomycotina</taxon>
        <taxon>Exobasidiomycetes</taxon>
        <taxon>Tilletiales</taxon>
        <taxon>Tilletiaceae</taxon>
        <taxon>Tilletia</taxon>
    </lineage>
</organism>
<comment type="caution">
    <text evidence="2">The sequence shown here is derived from an EMBL/GenBank/DDBJ whole genome shotgun (WGS) entry which is preliminary data.</text>
</comment>
<accession>A0A177SZI8</accession>
<feature type="region of interest" description="Disordered" evidence="1">
    <location>
        <begin position="29"/>
        <end position="80"/>
    </location>
</feature>
<evidence type="ECO:0000256" key="1">
    <source>
        <dbReference type="SAM" id="MobiDB-lite"/>
    </source>
</evidence>
<dbReference type="Proteomes" id="UP000077671">
    <property type="component" value="Unassembled WGS sequence"/>
</dbReference>
<name>A0A177SZI8_9BASI</name>
<protein>
    <submittedName>
        <fullName evidence="2">Uncharacterized protein</fullName>
    </submittedName>
</protein>
<feature type="non-terminal residue" evidence="2">
    <location>
        <position position="1"/>
    </location>
</feature>
<dbReference type="AlphaFoldDB" id="A0A177SZI8"/>
<sequence length="80" mass="8263">AIADFPPPAVADDLRGQLGVALFAGAGLADQDAGDHQRQQDERGHHHAAKQHQIAAGSFAQTGPGAHASPQSDTGEQHDH</sequence>
<feature type="compositionally biased region" description="Basic and acidic residues" evidence="1">
    <location>
        <begin position="33"/>
        <end position="44"/>
    </location>
</feature>
<reference evidence="2" key="2">
    <citation type="journal article" date="2019" name="IMA Fungus">
        <title>Genome sequencing and comparison of five Tilletia species to identify candidate genes for the detection of regulated species infecting wheat.</title>
        <authorList>
            <person name="Nguyen H.D.T."/>
            <person name="Sultana T."/>
            <person name="Kesanakurti P."/>
            <person name="Hambleton S."/>
        </authorList>
    </citation>
    <scope>NUCLEOTIDE SEQUENCE</scope>
    <source>
        <strain evidence="2">DAOMC 238032</strain>
    </source>
</reference>
<dbReference type="EMBL" id="LWDD02003203">
    <property type="protein sequence ID" value="KAE8237807.1"/>
    <property type="molecule type" value="Genomic_DNA"/>
</dbReference>